<dbReference type="PANTHER" id="PTHR34983:SF1">
    <property type="entry name" value="ARABINOGALACTAN ENDO-BETA-1,4-GALACTANASE A"/>
    <property type="match status" value="1"/>
</dbReference>
<evidence type="ECO:0000256" key="2">
    <source>
        <dbReference type="ARBA" id="ARBA00010687"/>
    </source>
</evidence>
<dbReference type="RefSeq" id="WP_185137202.1">
    <property type="nucleotide sequence ID" value="NZ_JACJVR010000068.1"/>
</dbReference>
<evidence type="ECO:0000256" key="4">
    <source>
        <dbReference type="ARBA" id="ARBA00022801"/>
    </source>
</evidence>
<dbReference type="InterPro" id="IPR011683">
    <property type="entry name" value="Glyco_hydro_53"/>
</dbReference>
<evidence type="ECO:0000256" key="6">
    <source>
        <dbReference type="RuleBase" id="RU361192"/>
    </source>
</evidence>
<evidence type="ECO:0000313" key="8">
    <source>
        <dbReference type="Proteomes" id="UP000553776"/>
    </source>
</evidence>
<evidence type="ECO:0000313" key="7">
    <source>
        <dbReference type="EMBL" id="MBB6693226.1"/>
    </source>
</evidence>
<dbReference type="Proteomes" id="UP000553776">
    <property type="component" value="Unassembled WGS sequence"/>
</dbReference>
<reference evidence="7 8" key="1">
    <citation type="submission" date="2020-08" db="EMBL/GenBank/DDBJ databases">
        <title>Cohnella phylogeny.</title>
        <authorList>
            <person name="Dunlap C."/>
        </authorList>
    </citation>
    <scope>NUCLEOTIDE SEQUENCE [LARGE SCALE GENOMIC DNA]</scope>
    <source>
        <strain evidence="7 8">DSM 25239</strain>
    </source>
</reference>
<comment type="caution">
    <text evidence="7">The sequence shown here is derived from an EMBL/GenBank/DDBJ whole genome shotgun (WGS) entry which is preliminary data.</text>
</comment>
<dbReference type="Pfam" id="PF07745">
    <property type="entry name" value="Glyco_hydro_53"/>
    <property type="match status" value="1"/>
</dbReference>
<keyword evidence="4 6" id="KW-0378">Hydrolase</keyword>
<keyword evidence="8" id="KW-1185">Reference proteome</keyword>
<dbReference type="SUPFAM" id="SSF51445">
    <property type="entry name" value="(Trans)glycosidases"/>
    <property type="match status" value="1"/>
</dbReference>
<comment type="similarity">
    <text evidence="2 6">Belongs to the glycosyl hydrolase 53 family.</text>
</comment>
<evidence type="ECO:0000256" key="1">
    <source>
        <dbReference type="ARBA" id="ARBA00001695"/>
    </source>
</evidence>
<name>A0A841TY82_9BACL</name>
<dbReference type="AlphaFoldDB" id="A0A841TY82"/>
<dbReference type="PANTHER" id="PTHR34983">
    <property type="entry name" value="ARABINOGALACTAN ENDO-BETA-1,4-GALACTANASE A"/>
    <property type="match status" value="1"/>
</dbReference>
<dbReference type="GO" id="GO:0045490">
    <property type="term" value="P:pectin catabolic process"/>
    <property type="evidence" value="ECO:0007669"/>
    <property type="project" value="TreeGrafter"/>
</dbReference>
<gene>
    <name evidence="7" type="ORF">H7B90_17620</name>
</gene>
<evidence type="ECO:0000256" key="3">
    <source>
        <dbReference type="ARBA" id="ARBA00012556"/>
    </source>
</evidence>
<dbReference type="EC" id="3.2.1.89" evidence="3 6"/>
<proteinExistence type="inferred from homology"/>
<protein>
    <recommendedName>
        <fullName evidence="3 6">Arabinogalactan endo-beta-1,4-galactanase</fullName>
        <ecNumber evidence="3 6">3.2.1.89</ecNumber>
    </recommendedName>
</protein>
<sequence length="359" mass="40398">MVPDSFDIGMDVSFLDEIESEGGRFYGEDGAEADALELLRRGGTNAIRLRIWNDPPGGYCNLERTLEMAKRIKAHGFRFLLDFHYSDRWADPAHQHKPKAWEKLDYEELKEAVREYTYRVLVMLAAQGTPPDAVQIGNEITPGMLWDDGKVDGEFDTDEQWAKLAGLASAGVAAAREAIPEAEVMIHIDRGGDWASSERFFTRFERLGVDYDGIGLSYYPWWHGTLADLRETLHGLAARFGKPIYVVETAYPWTLAKRDGHAFIVTGEEQLHEGYEATLAGQARYWRDVAEIVRRMPGGLGAGIYWWEPAWIPSKPDWSVGHPNNWSNLTLFDWDGKELPALKAIRPVAAAPEAASESL</sequence>
<dbReference type="GO" id="GO:0015926">
    <property type="term" value="F:glucosidase activity"/>
    <property type="evidence" value="ECO:0007669"/>
    <property type="project" value="InterPro"/>
</dbReference>
<dbReference type="InterPro" id="IPR017853">
    <property type="entry name" value="GH"/>
</dbReference>
<keyword evidence="5 6" id="KW-0326">Glycosidase</keyword>
<accession>A0A841TY82</accession>
<dbReference type="Gene3D" id="3.20.20.80">
    <property type="entry name" value="Glycosidases"/>
    <property type="match status" value="1"/>
</dbReference>
<dbReference type="GO" id="GO:0031218">
    <property type="term" value="F:arabinogalactan endo-1,4-beta-galactosidase activity"/>
    <property type="evidence" value="ECO:0007669"/>
    <property type="project" value="UniProtKB-EC"/>
</dbReference>
<comment type="catalytic activity">
    <reaction evidence="1 6">
        <text>The enzyme specifically hydrolyzes (1-&gt;4)-beta-D-galactosidic linkages in type I arabinogalactans.</text>
        <dbReference type="EC" id="3.2.1.89"/>
    </reaction>
</comment>
<organism evidence="7 8">
    <name type="scientific">Cohnella xylanilytica</name>
    <dbReference type="NCBI Taxonomy" id="557555"/>
    <lineage>
        <taxon>Bacteria</taxon>
        <taxon>Bacillati</taxon>
        <taxon>Bacillota</taxon>
        <taxon>Bacilli</taxon>
        <taxon>Bacillales</taxon>
        <taxon>Paenibacillaceae</taxon>
        <taxon>Cohnella</taxon>
    </lineage>
</organism>
<dbReference type="EMBL" id="JACJVR010000068">
    <property type="protein sequence ID" value="MBB6693226.1"/>
    <property type="molecule type" value="Genomic_DNA"/>
</dbReference>
<evidence type="ECO:0000256" key="5">
    <source>
        <dbReference type="ARBA" id="ARBA00023295"/>
    </source>
</evidence>